<gene>
    <name evidence="1" type="ORF">g.131599</name>
</gene>
<accession>A0A2S2P4D6</accession>
<proteinExistence type="predicted"/>
<evidence type="ECO:0000313" key="1">
    <source>
        <dbReference type="EMBL" id="MBY24078.1"/>
    </source>
</evidence>
<reference evidence="1" key="1">
    <citation type="submission" date="2018-04" db="EMBL/GenBank/DDBJ databases">
        <title>Transcriptome of Schizaphis graminum biotype I.</title>
        <authorList>
            <person name="Scully E.D."/>
            <person name="Geib S.M."/>
            <person name="Palmer N.A."/>
            <person name="Koch K."/>
            <person name="Bradshaw J."/>
            <person name="Heng-Moss T."/>
            <person name="Sarath G."/>
        </authorList>
    </citation>
    <scope>NUCLEOTIDE SEQUENCE</scope>
</reference>
<name>A0A2S2P4D6_SCHGA</name>
<dbReference type="EMBL" id="GGMR01011459">
    <property type="protein sequence ID" value="MBY24078.1"/>
    <property type="molecule type" value="Transcribed_RNA"/>
</dbReference>
<dbReference type="AlphaFoldDB" id="A0A2S2P4D6"/>
<organism evidence="1">
    <name type="scientific">Schizaphis graminum</name>
    <name type="common">Green bug aphid</name>
    <dbReference type="NCBI Taxonomy" id="13262"/>
    <lineage>
        <taxon>Eukaryota</taxon>
        <taxon>Metazoa</taxon>
        <taxon>Ecdysozoa</taxon>
        <taxon>Arthropoda</taxon>
        <taxon>Hexapoda</taxon>
        <taxon>Insecta</taxon>
        <taxon>Pterygota</taxon>
        <taxon>Neoptera</taxon>
        <taxon>Paraneoptera</taxon>
        <taxon>Hemiptera</taxon>
        <taxon>Sternorrhyncha</taxon>
        <taxon>Aphidomorpha</taxon>
        <taxon>Aphidoidea</taxon>
        <taxon>Aphididae</taxon>
        <taxon>Aphidini</taxon>
        <taxon>Schizaphis</taxon>
    </lineage>
</organism>
<protein>
    <submittedName>
        <fullName evidence="1">Uncharacterized protein</fullName>
    </submittedName>
</protein>
<sequence>MPSSLCSLLQYSVEYLLLNTLIPPNRWKPSLNSRRVKNVYNRQSECHTTMKHICFPGSSNDSYYCLECETTTIQGDTQFYSEAECKASCGDKANCTCDGACYVCSINVDPSTLICTVVPYQPGC</sequence>